<feature type="transmembrane region" description="Helical" evidence="1">
    <location>
        <begin position="39"/>
        <end position="56"/>
    </location>
</feature>
<feature type="transmembrane region" description="Helical" evidence="1">
    <location>
        <begin position="12"/>
        <end position="32"/>
    </location>
</feature>
<dbReference type="GO" id="GO:0000270">
    <property type="term" value="P:peptidoglycan metabolic process"/>
    <property type="evidence" value="ECO:0007669"/>
    <property type="project" value="TreeGrafter"/>
</dbReference>
<feature type="domain" description="DUF218" evidence="2">
    <location>
        <begin position="81"/>
        <end position="247"/>
    </location>
</feature>
<dbReference type="GO" id="GO:0005886">
    <property type="term" value="C:plasma membrane"/>
    <property type="evidence" value="ECO:0007669"/>
    <property type="project" value="TreeGrafter"/>
</dbReference>
<evidence type="ECO:0000313" key="3">
    <source>
        <dbReference type="EMBL" id="OIR00314.1"/>
    </source>
</evidence>
<organism evidence="3">
    <name type="scientific">mine drainage metagenome</name>
    <dbReference type="NCBI Taxonomy" id="410659"/>
    <lineage>
        <taxon>unclassified sequences</taxon>
        <taxon>metagenomes</taxon>
        <taxon>ecological metagenomes</taxon>
    </lineage>
</organism>
<keyword evidence="1" id="KW-0472">Membrane</keyword>
<accession>A0A1J5RWW0</accession>
<dbReference type="PANTHER" id="PTHR30336">
    <property type="entry name" value="INNER MEMBRANE PROTEIN, PROBABLE PERMEASE"/>
    <property type="match status" value="1"/>
</dbReference>
<protein>
    <recommendedName>
        <fullName evidence="2">DUF218 domain-containing protein</fullName>
    </recommendedName>
</protein>
<dbReference type="Gene3D" id="3.40.50.620">
    <property type="entry name" value="HUPs"/>
    <property type="match status" value="1"/>
</dbReference>
<reference evidence="3" key="1">
    <citation type="submission" date="2016-10" db="EMBL/GenBank/DDBJ databases">
        <title>Sequence of Gallionella enrichment culture.</title>
        <authorList>
            <person name="Poehlein A."/>
            <person name="Muehling M."/>
            <person name="Daniel R."/>
        </authorList>
    </citation>
    <scope>NUCLEOTIDE SEQUENCE</scope>
</reference>
<keyword evidence="1" id="KW-0812">Transmembrane</keyword>
<proteinExistence type="predicted"/>
<comment type="caution">
    <text evidence="3">The sequence shown here is derived from an EMBL/GenBank/DDBJ whole genome shotgun (WGS) entry which is preliminary data.</text>
</comment>
<evidence type="ECO:0000256" key="1">
    <source>
        <dbReference type="SAM" id="Phobius"/>
    </source>
</evidence>
<dbReference type="Pfam" id="PF02698">
    <property type="entry name" value="DUF218"/>
    <property type="match status" value="1"/>
</dbReference>
<sequence>MVYLLSKIVGAVLTPGFVLLVVLLVGSGLLWMRQSWRTGRLLLSGAALFLLVLAVLPTDDLLLAPLENRFPTNPPLPRHVDGIIILGGAINQTISSARGQINLTDAAERLLEGARLARLYPEARVVFTGGAADPFNQKLREAPYAVRELEDLGVAPGRLVVEDASRNTFENAVFSQRLAQPKKGQIWVLVTSASHMARAIGVFRTVNWPVIPWPVNYVTPSRPLFGSLDMLVENMRILSLALHEWGGLLFYRLSGWTGALFPEPEKAAKVGK</sequence>
<name>A0A1J5RWW0_9ZZZZ</name>
<dbReference type="InterPro" id="IPR051599">
    <property type="entry name" value="Cell_Envelope_Assoc"/>
</dbReference>
<dbReference type="CDD" id="cd06259">
    <property type="entry name" value="YdcF-like"/>
    <property type="match status" value="1"/>
</dbReference>
<evidence type="ECO:0000259" key="2">
    <source>
        <dbReference type="Pfam" id="PF02698"/>
    </source>
</evidence>
<dbReference type="AlphaFoldDB" id="A0A1J5RWW0"/>
<dbReference type="PANTHER" id="PTHR30336:SF4">
    <property type="entry name" value="ENVELOPE BIOGENESIS FACTOR ELYC"/>
    <property type="match status" value="1"/>
</dbReference>
<gene>
    <name evidence="3" type="ORF">GALL_175670</name>
</gene>
<dbReference type="EMBL" id="MLJW01000096">
    <property type="protein sequence ID" value="OIR00314.1"/>
    <property type="molecule type" value="Genomic_DNA"/>
</dbReference>
<dbReference type="InterPro" id="IPR003848">
    <property type="entry name" value="DUF218"/>
</dbReference>
<dbReference type="InterPro" id="IPR014729">
    <property type="entry name" value="Rossmann-like_a/b/a_fold"/>
</dbReference>
<keyword evidence="1" id="KW-1133">Transmembrane helix</keyword>
<dbReference type="GO" id="GO:0043164">
    <property type="term" value="P:Gram-negative-bacterium-type cell wall biogenesis"/>
    <property type="evidence" value="ECO:0007669"/>
    <property type="project" value="TreeGrafter"/>
</dbReference>